<reference evidence="2 3" key="1">
    <citation type="submission" date="2023-03" db="EMBL/GenBank/DDBJ databases">
        <title>Draft assemblies of triclosan tolerant bacteria isolated from returned activated sludge.</title>
        <authorList>
            <person name="Van Hamelsveld S."/>
        </authorList>
    </citation>
    <scope>NUCLEOTIDE SEQUENCE [LARGE SCALE GENOMIC DNA]</scope>
    <source>
        <strain evidence="2 3">GW210010_S58</strain>
    </source>
</reference>
<organism evidence="2 3">
    <name type="scientific">Cupriavidus basilensis</name>
    <dbReference type="NCBI Taxonomy" id="68895"/>
    <lineage>
        <taxon>Bacteria</taxon>
        <taxon>Pseudomonadati</taxon>
        <taxon>Pseudomonadota</taxon>
        <taxon>Betaproteobacteria</taxon>
        <taxon>Burkholderiales</taxon>
        <taxon>Burkholderiaceae</taxon>
        <taxon>Cupriavidus</taxon>
    </lineage>
</organism>
<dbReference type="InterPro" id="IPR002938">
    <property type="entry name" value="FAD-bd"/>
</dbReference>
<keyword evidence="2" id="KW-0503">Monooxygenase</keyword>
<keyword evidence="3" id="KW-1185">Reference proteome</keyword>
<keyword evidence="2" id="KW-0560">Oxidoreductase</keyword>
<sequence length="132" mass="14210">MSAAASIIVVGAGPVSMCAAIEAARRDIDVLVVEAKSADKAADARCNAVASRMLETLCRFGIADQVRAAGLQDDYATVVMYATSLAGPELTCIELPSRNERATERFPDARWRTPEPFVRVSQLYSKQEGLFA</sequence>
<dbReference type="InterPro" id="IPR036188">
    <property type="entry name" value="FAD/NAD-bd_sf"/>
</dbReference>
<dbReference type="Proteomes" id="UP001216674">
    <property type="component" value="Unassembled WGS sequence"/>
</dbReference>
<dbReference type="EMBL" id="JARJLM010000212">
    <property type="protein sequence ID" value="MDF3833770.1"/>
    <property type="molecule type" value="Genomic_DNA"/>
</dbReference>
<protein>
    <submittedName>
        <fullName evidence="2">FAD-dependent monooxygenase</fullName>
    </submittedName>
</protein>
<dbReference type="RefSeq" id="WP_276265015.1">
    <property type="nucleotide sequence ID" value="NZ_JARJLM010000212.1"/>
</dbReference>
<gene>
    <name evidence="2" type="ORF">P3W85_12540</name>
</gene>
<accession>A0ABT6AMD7</accession>
<dbReference type="Gene3D" id="3.50.50.60">
    <property type="entry name" value="FAD/NAD(P)-binding domain"/>
    <property type="match status" value="1"/>
</dbReference>
<evidence type="ECO:0000259" key="1">
    <source>
        <dbReference type="Pfam" id="PF01494"/>
    </source>
</evidence>
<evidence type="ECO:0000313" key="2">
    <source>
        <dbReference type="EMBL" id="MDF3833770.1"/>
    </source>
</evidence>
<dbReference type="Pfam" id="PF01494">
    <property type="entry name" value="FAD_binding_3"/>
    <property type="match status" value="1"/>
</dbReference>
<dbReference type="SUPFAM" id="SSF51905">
    <property type="entry name" value="FAD/NAD(P)-binding domain"/>
    <property type="match status" value="1"/>
</dbReference>
<dbReference type="Gene3D" id="3.30.9.10">
    <property type="entry name" value="D-Amino Acid Oxidase, subunit A, domain 2"/>
    <property type="match status" value="1"/>
</dbReference>
<feature type="domain" description="FAD-binding" evidence="1">
    <location>
        <begin position="6"/>
        <end position="94"/>
    </location>
</feature>
<name>A0ABT6AMD7_9BURK</name>
<comment type="caution">
    <text evidence="2">The sequence shown here is derived from an EMBL/GenBank/DDBJ whole genome shotgun (WGS) entry which is preliminary data.</text>
</comment>
<evidence type="ECO:0000313" key="3">
    <source>
        <dbReference type="Proteomes" id="UP001216674"/>
    </source>
</evidence>
<proteinExistence type="predicted"/>
<dbReference type="GO" id="GO:0004497">
    <property type="term" value="F:monooxygenase activity"/>
    <property type="evidence" value="ECO:0007669"/>
    <property type="project" value="UniProtKB-KW"/>
</dbReference>